<dbReference type="InParanoid" id="E9G5M4"/>
<proteinExistence type="predicted"/>
<protein>
    <submittedName>
        <fullName evidence="1">Uncharacterized protein</fullName>
    </submittedName>
</protein>
<dbReference type="AlphaFoldDB" id="E9G5M4"/>
<evidence type="ECO:0000313" key="1">
    <source>
        <dbReference type="EMBL" id="EFX85228.1"/>
    </source>
</evidence>
<dbReference type="HOGENOM" id="CLU_1808130_0_0_1"/>
<dbReference type="PhylomeDB" id="E9G5M4"/>
<reference evidence="1 2" key="1">
    <citation type="journal article" date="2011" name="Science">
        <title>The ecoresponsive genome of Daphnia pulex.</title>
        <authorList>
            <person name="Colbourne J.K."/>
            <person name="Pfrender M.E."/>
            <person name="Gilbert D."/>
            <person name="Thomas W.K."/>
            <person name="Tucker A."/>
            <person name="Oakley T.H."/>
            <person name="Tokishita S."/>
            <person name="Aerts A."/>
            <person name="Arnold G.J."/>
            <person name="Basu M.K."/>
            <person name="Bauer D.J."/>
            <person name="Caceres C.E."/>
            <person name="Carmel L."/>
            <person name="Casola C."/>
            <person name="Choi J.H."/>
            <person name="Detter J.C."/>
            <person name="Dong Q."/>
            <person name="Dusheyko S."/>
            <person name="Eads B.D."/>
            <person name="Frohlich T."/>
            <person name="Geiler-Samerotte K.A."/>
            <person name="Gerlach D."/>
            <person name="Hatcher P."/>
            <person name="Jogdeo S."/>
            <person name="Krijgsveld J."/>
            <person name="Kriventseva E.V."/>
            <person name="Kultz D."/>
            <person name="Laforsch C."/>
            <person name="Lindquist E."/>
            <person name="Lopez J."/>
            <person name="Manak J.R."/>
            <person name="Muller J."/>
            <person name="Pangilinan J."/>
            <person name="Patwardhan R.P."/>
            <person name="Pitluck S."/>
            <person name="Pritham E.J."/>
            <person name="Rechtsteiner A."/>
            <person name="Rho M."/>
            <person name="Rogozin I.B."/>
            <person name="Sakarya O."/>
            <person name="Salamov A."/>
            <person name="Schaack S."/>
            <person name="Shapiro H."/>
            <person name="Shiga Y."/>
            <person name="Skalitzky C."/>
            <person name="Smith Z."/>
            <person name="Souvorov A."/>
            <person name="Sung W."/>
            <person name="Tang Z."/>
            <person name="Tsuchiya D."/>
            <person name="Tu H."/>
            <person name="Vos H."/>
            <person name="Wang M."/>
            <person name="Wolf Y.I."/>
            <person name="Yamagata H."/>
            <person name="Yamada T."/>
            <person name="Ye Y."/>
            <person name="Shaw J.R."/>
            <person name="Andrews J."/>
            <person name="Crease T.J."/>
            <person name="Tang H."/>
            <person name="Lucas S.M."/>
            <person name="Robertson H.M."/>
            <person name="Bork P."/>
            <person name="Koonin E.V."/>
            <person name="Zdobnov E.M."/>
            <person name="Grigoriev I.V."/>
            <person name="Lynch M."/>
            <person name="Boore J.L."/>
        </authorList>
    </citation>
    <scope>NUCLEOTIDE SEQUENCE [LARGE SCALE GENOMIC DNA]</scope>
</reference>
<sequence length="143" mass="15920">MLQQLKTSETVTGRSTMLSFFQRPVEAILRRPIPSNFILQKERPVCISIEGHGDHYVERVMQWCGGWVRTGLNFGVVLLLVIVVSTTGVPMSPGHGGYQTATPPSYYQTTSNATTSLLHRVPQVLLCSQLLPEASDYIKVPEY</sequence>
<dbReference type="KEGG" id="dpx:DAPPUDRAFT_237696"/>
<keyword evidence="2" id="KW-1185">Reference proteome</keyword>
<dbReference type="Proteomes" id="UP000000305">
    <property type="component" value="Unassembled WGS sequence"/>
</dbReference>
<gene>
    <name evidence="1" type="ORF">DAPPUDRAFT_237696</name>
</gene>
<evidence type="ECO:0000313" key="2">
    <source>
        <dbReference type="Proteomes" id="UP000000305"/>
    </source>
</evidence>
<name>E9G5M4_DAPPU</name>
<dbReference type="EMBL" id="GL732532">
    <property type="protein sequence ID" value="EFX85228.1"/>
    <property type="molecule type" value="Genomic_DNA"/>
</dbReference>
<organism evidence="1 2">
    <name type="scientific">Daphnia pulex</name>
    <name type="common">Water flea</name>
    <dbReference type="NCBI Taxonomy" id="6669"/>
    <lineage>
        <taxon>Eukaryota</taxon>
        <taxon>Metazoa</taxon>
        <taxon>Ecdysozoa</taxon>
        <taxon>Arthropoda</taxon>
        <taxon>Crustacea</taxon>
        <taxon>Branchiopoda</taxon>
        <taxon>Diplostraca</taxon>
        <taxon>Cladocera</taxon>
        <taxon>Anomopoda</taxon>
        <taxon>Daphniidae</taxon>
        <taxon>Daphnia</taxon>
    </lineage>
</organism>
<accession>E9G5M4</accession>